<gene>
    <name evidence="2" type="ORF">Fcan01_24435</name>
</gene>
<evidence type="ECO:0000256" key="1">
    <source>
        <dbReference type="SAM" id="Phobius"/>
    </source>
</evidence>
<dbReference type="AlphaFoldDB" id="A0A226D8R6"/>
<keyword evidence="1" id="KW-0472">Membrane</keyword>
<keyword evidence="3" id="KW-1185">Reference proteome</keyword>
<name>A0A226D8R6_FOLCA</name>
<keyword evidence="1" id="KW-0812">Transmembrane</keyword>
<evidence type="ECO:0000313" key="3">
    <source>
        <dbReference type="Proteomes" id="UP000198287"/>
    </source>
</evidence>
<accession>A0A226D8R6</accession>
<keyword evidence="1" id="KW-1133">Transmembrane helix</keyword>
<sequence>MNFQQTESQSASQKVTVESSTGLKESSVVGAAKSALDGSHHAAQVQEQVTQASAAELSAGAKQLANTVAAAASKISSESISQVAGVIWDDFKKMSPWEKFFAVLAATVVVGAAGYCSWKLLGGNWNTIKQTASCLGGALKEKGLQMIKDFDGNALLQKMAGTFEKRDLAGKIDPKDVSRIWEISTSMGYGGVIAAILNHVKANPC</sequence>
<reference evidence="2 3" key="1">
    <citation type="submission" date="2015-12" db="EMBL/GenBank/DDBJ databases">
        <title>The genome of Folsomia candida.</title>
        <authorList>
            <person name="Faddeeva A."/>
            <person name="Derks M.F."/>
            <person name="Anvar Y."/>
            <person name="Smit S."/>
            <person name="Van Straalen N."/>
            <person name="Roelofs D."/>
        </authorList>
    </citation>
    <scope>NUCLEOTIDE SEQUENCE [LARGE SCALE GENOMIC DNA]</scope>
    <source>
        <strain evidence="2 3">VU population</strain>
        <tissue evidence="2">Whole body</tissue>
    </source>
</reference>
<organism evidence="2 3">
    <name type="scientific">Folsomia candida</name>
    <name type="common">Springtail</name>
    <dbReference type="NCBI Taxonomy" id="158441"/>
    <lineage>
        <taxon>Eukaryota</taxon>
        <taxon>Metazoa</taxon>
        <taxon>Ecdysozoa</taxon>
        <taxon>Arthropoda</taxon>
        <taxon>Hexapoda</taxon>
        <taxon>Collembola</taxon>
        <taxon>Entomobryomorpha</taxon>
        <taxon>Isotomoidea</taxon>
        <taxon>Isotomidae</taxon>
        <taxon>Proisotominae</taxon>
        <taxon>Folsomia</taxon>
    </lineage>
</organism>
<proteinExistence type="predicted"/>
<comment type="caution">
    <text evidence="2">The sequence shown here is derived from an EMBL/GenBank/DDBJ whole genome shotgun (WGS) entry which is preliminary data.</text>
</comment>
<feature type="transmembrane region" description="Helical" evidence="1">
    <location>
        <begin position="100"/>
        <end position="121"/>
    </location>
</feature>
<dbReference type="Proteomes" id="UP000198287">
    <property type="component" value="Unassembled WGS sequence"/>
</dbReference>
<protein>
    <submittedName>
        <fullName evidence="2">Uncharacterized protein</fullName>
    </submittedName>
</protein>
<dbReference type="EMBL" id="LNIX01000032">
    <property type="protein sequence ID" value="OXA40646.1"/>
    <property type="molecule type" value="Genomic_DNA"/>
</dbReference>
<evidence type="ECO:0000313" key="2">
    <source>
        <dbReference type="EMBL" id="OXA40646.1"/>
    </source>
</evidence>